<dbReference type="STRING" id="151549.A0A4C1VAG3"/>
<proteinExistence type="predicted"/>
<evidence type="ECO:0000313" key="3">
    <source>
        <dbReference type="Proteomes" id="UP000299102"/>
    </source>
</evidence>
<dbReference type="PANTHER" id="PTHR41158:SF2">
    <property type="entry name" value="AGAP010294-PA"/>
    <property type="match status" value="1"/>
</dbReference>
<dbReference type="OrthoDB" id="7587145at2759"/>
<keyword evidence="1" id="KW-0732">Signal</keyword>
<evidence type="ECO:0000256" key="1">
    <source>
        <dbReference type="SAM" id="SignalP"/>
    </source>
</evidence>
<evidence type="ECO:0000313" key="2">
    <source>
        <dbReference type="EMBL" id="GBP34914.1"/>
    </source>
</evidence>
<organism evidence="2 3">
    <name type="scientific">Eumeta variegata</name>
    <name type="common">Bagworm moth</name>
    <name type="synonym">Eumeta japonica</name>
    <dbReference type="NCBI Taxonomy" id="151549"/>
    <lineage>
        <taxon>Eukaryota</taxon>
        <taxon>Metazoa</taxon>
        <taxon>Ecdysozoa</taxon>
        <taxon>Arthropoda</taxon>
        <taxon>Hexapoda</taxon>
        <taxon>Insecta</taxon>
        <taxon>Pterygota</taxon>
        <taxon>Neoptera</taxon>
        <taxon>Endopterygota</taxon>
        <taxon>Lepidoptera</taxon>
        <taxon>Glossata</taxon>
        <taxon>Ditrysia</taxon>
        <taxon>Tineoidea</taxon>
        <taxon>Psychidae</taxon>
        <taxon>Oiketicinae</taxon>
        <taxon>Eumeta</taxon>
    </lineage>
</organism>
<dbReference type="PANTHER" id="PTHR41158">
    <property type="entry name" value="AGAP010294-PA"/>
    <property type="match status" value="1"/>
</dbReference>
<comment type="caution">
    <text evidence="2">The sequence shown here is derived from an EMBL/GenBank/DDBJ whole genome shotgun (WGS) entry which is preliminary data.</text>
</comment>
<sequence length="317" mass="33961">MHPKASGWALVALISSSALLQTFAYPQQSAPSISQATGNVRAQHPHYYSGPLQPPQQMAEERKFAEKPNALKKVALDDIDEIQTNSIQDGGFSWSNMLGMIMQMLFNPGNIGPNKSDNLDTDSVSPSPWANLLSMGLKILSAILGGGASSDGIDKVDNGSSPMQSILAAVLSTVLGAKDPDQVASMAKQAGEFINIVVNLLDALKTSFSHRSLAARSMGRKDSVSDAALAGIAMLKTYVRSFGTGDDRCLQKYVCDANSECSADIGPKSVFCQLGTYAASFVLERQSEGTFEDFYEAGRRGRSGVDCRQIYLECNEV</sequence>
<reference evidence="2 3" key="1">
    <citation type="journal article" date="2019" name="Commun. Biol.">
        <title>The bagworm genome reveals a unique fibroin gene that provides high tensile strength.</title>
        <authorList>
            <person name="Kono N."/>
            <person name="Nakamura H."/>
            <person name="Ohtoshi R."/>
            <person name="Tomita M."/>
            <person name="Numata K."/>
            <person name="Arakawa K."/>
        </authorList>
    </citation>
    <scope>NUCLEOTIDE SEQUENCE [LARGE SCALE GENOMIC DNA]</scope>
</reference>
<feature type="chain" id="PRO_5020041781" evidence="1">
    <location>
        <begin position="25"/>
        <end position="317"/>
    </location>
</feature>
<protein>
    <submittedName>
        <fullName evidence="2">Uncharacterized protein</fullName>
    </submittedName>
</protein>
<gene>
    <name evidence="2" type="ORF">EVAR_26504_1</name>
</gene>
<feature type="signal peptide" evidence="1">
    <location>
        <begin position="1"/>
        <end position="24"/>
    </location>
</feature>
<dbReference type="InterPro" id="IPR006631">
    <property type="entry name" value="DM4_12"/>
</dbReference>
<dbReference type="Proteomes" id="UP000299102">
    <property type="component" value="Unassembled WGS sequence"/>
</dbReference>
<dbReference type="Pfam" id="PF07841">
    <property type="entry name" value="DM4_12"/>
    <property type="match status" value="1"/>
</dbReference>
<accession>A0A4C1VAG3</accession>
<dbReference type="EMBL" id="BGZK01000296">
    <property type="protein sequence ID" value="GBP34914.1"/>
    <property type="molecule type" value="Genomic_DNA"/>
</dbReference>
<name>A0A4C1VAG3_EUMVA</name>
<dbReference type="AlphaFoldDB" id="A0A4C1VAG3"/>
<keyword evidence="3" id="KW-1185">Reference proteome</keyword>